<dbReference type="InterPro" id="IPR012967">
    <property type="entry name" value="COMT_dimerisation"/>
</dbReference>
<protein>
    <submittedName>
        <fullName evidence="6">2-polyprenyl-3-methyl-5-hydroxy-6-metoxy-1, 4-benzoquinol methylase</fullName>
    </submittedName>
</protein>
<dbReference type="Proteomes" id="UP000741013">
    <property type="component" value="Unassembled WGS sequence"/>
</dbReference>
<dbReference type="InterPro" id="IPR029063">
    <property type="entry name" value="SAM-dependent_MTases_sf"/>
</dbReference>
<dbReference type="SUPFAM" id="SSF46785">
    <property type="entry name" value="Winged helix' DNA-binding domain"/>
    <property type="match status" value="1"/>
</dbReference>
<evidence type="ECO:0000256" key="2">
    <source>
        <dbReference type="ARBA" id="ARBA00022679"/>
    </source>
</evidence>
<dbReference type="InterPro" id="IPR036388">
    <property type="entry name" value="WH-like_DNA-bd_sf"/>
</dbReference>
<dbReference type="Gene3D" id="1.10.10.10">
    <property type="entry name" value="Winged helix-like DNA-binding domain superfamily/Winged helix DNA-binding domain"/>
    <property type="match status" value="1"/>
</dbReference>
<evidence type="ECO:0000256" key="3">
    <source>
        <dbReference type="ARBA" id="ARBA00022691"/>
    </source>
</evidence>
<dbReference type="Pfam" id="PF00891">
    <property type="entry name" value="Methyltransf_2"/>
    <property type="match status" value="1"/>
</dbReference>
<keyword evidence="2" id="KW-0808">Transferase</keyword>
<dbReference type="PANTHER" id="PTHR43712:SF2">
    <property type="entry name" value="O-METHYLTRANSFERASE CICE"/>
    <property type="match status" value="1"/>
</dbReference>
<evidence type="ECO:0000256" key="1">
    <source>
        <dbReference type="ARBA" id="ARBA00022603"/>
    </source>
</evidence>
<dbReference type="SUPFAM" id="SSF53335">
    <property type="entry name" value="S-adenosyl-L-methionine-dependent methyltransferases"/>
    <property type="match status" value="1"/>
</dbReference>
<dbReference type="CDD" id="cd02440">
    <property type="entry name" value="AdoMet_MTases"/>
    <property type="match status" value="1"/>
</dbReference>
<dbReference type="Gene3D" id="1.10.287.1350">
    <property type="match status" value="1"/>
</dbReference>
<dbReference type="InterPro" id="IPR001077">
    <property type="entry name" value="COMT_C"/>
</dbReference>
<dbReference type="PIRSF" id="PIRSF005739">
    <property type="entry name" value="O-mtase"/>
    <property type="match status" value="1"/>
</dbReference>
<keyword evidence="7" id="KW-1185">Reference proteome</keyword>
<sequence>MDPAPDPAADPAAELAGLVDLATPFAVRAAVTLRLPELIADGTTGLAELAKAAGAHEDSLARLLRHLVAIGLFTETEPETYGLTSVSRQLLGEDHRWQRGWLDLDGPGAKMDLAYSGMLHSVRTGESAYGAVHGVPFWDDYQRDERLRVFFGAIMAAHAWQTGPAVAAEYDWAPVRRVLDVGGGIGALLSEVLRRHDHLQGAVLDLPPVEPEAKQALADAGLAERAQFVGGSFFDPLPGGYDVLMVSRVLTDWGDDDAVRILRRCAEAASTVLIVEVLAGEEHAKNNSSFDLQSLTLLGGRERSLEDFRALAAAAGLAVRTERTAPGGLVLIECGVG</sequence>
<dbReference type="GO" id="GO:0032259">
    <property type="term" value="P:methylation"/>
    <property type="evidence" value="ECO:0007669"/>
    <property type="project" value="UniProtKB-KW"/>
</dbReference>
<dbReference type="InterPro" id="IPR016461">
    <property type="entry name" value="COMT-like"/>
</dbReference>
<reference evidence="6 7" key="1">
    <citation type="submission" date="2021-03" db="EMBL/GenBank/DDBJ databases">
        <title>Sequencing the genomes of 1000 actinobacteria strains.</title>
        <authorList>
            <person name="Klenk H.-P."/>
        </authorList>
    </citation>
    <scope>NUCLEOTIDE SEQUENCE [LARGE SCALE GENOMIC DNA]</scope>
    <source>
        <strain evidence="6 7">DSM 45510</strain>
    </source>
</reference>
<feature type="domain" description="O-methyltransferase dimerisation" evidence="5">
    <location>
        <begin position="22"/>
        <end position="91"/>
    </location>
</feature>
<dbReference type="GO" id="GO:0008168">
    <property type="term" value="F:methyltransferase activity"/>
    <property type="evidence" value="ECO:0007669"/>
    <property type="project" value="UniProtKB-KW"/>
</dbReference>
<evidence type="ECO:0000313" key="7">
    <source>
        <dbReference type="Proteomes" id="UP000741013"/>
    </source>
</evidence>
<dbReference type="PROSITE" id="PS51683">
    <property type="entry name" value="SAM_OMT_II"/>
    <property type="match status" value="1"/>
</dbReference>
<keyword evidence="3" id="KW-0949">S-adenosyl-L-methionine</keyword>
<dbReference type="Gene3D" id="3.40.50.150">
    <property type="entry name" value="Vaccinia Virus protein VP39"/>
    <property type="match status" value="1"/>
</dbReference>
<organism evidence="6 7">
    <name type="scientific">Amycolatopsis magusensis</name>
    <dbReference type="NCBI Taxonomy" id="882444"/>
    <lineage>
        <taxon>Bacteria</taxon>
        <taxon>Bacillati</taxon>
        <taxon>Actinomycetota</taxon>
        <taxon>Actinomycetes</taxon>
        <taxon>Pseudonocardiales</taxon>
        <taxon>Pseudonocardiaceae</taxon>
        <taxon>Amycolatopsis</taxon>
    </lineage>
</organism>
<proteinExistence type="predicted"/>
<keyword evidence="1 6" id="KW-0489">Methyltransferase</keyword>
<accession>A0ABS4Q275</accession>
<feature type="domain" description="O-methyltransferase C-terminal" evidence="4">
    <location>
        <begin position="120"/>
        <end position="317"/>
    </location>
</feature>
<comment type="caution">
    <text evidence="6">The sequence shown here is derived from an EMBL/GenBank/DDBJ whole genome shotgun (WGS) entry which is preliminary data.</text>
</comment>
<dbReference type="Pfam" id="PF08100">
    <property type="entry name" value="Dimerisation"/>
    <property type="match status" value="1"/>
</dbReference>
<dbReference type="InterPro" id="IPR036390">
    <property type="entry name" value="WH_DNA-bd_sf"/>
</dbReference>
<evidence type="ECO:0000259" key="5">
    <source>
        <dbReference type="Pfam" id="PF08100"/>
    </source>
</evidence>
<dbReference type="EMBL" id="JAGGMS010000001">
    <property type="protein sequence ID" value="MBP2185793.1"/>
    <property type="molecule type" value="Genomic_DNA"/>
</dbReference>
<gene>
    <name evidence="6" type="ORF">JOM49_007319</name>
</gene>
<evidence type="ECO:0000259" key="4">
    <source>
        <dbReference type="Pfam" id="PF00891"/>
    </source>
</evidence>
<dbReference type="PANTHER" id="PTHR43712">
    <property type="entry name" value="PUTATIVE (AFU_ORTHOLOGUE AFUA_4G14580)-RELATED"/>
    <property type="match status" value="1"/>
</dbReference>
<name>A0ABS4Q275_9PSEU</name>
<evidence type="ECO:0000313" key="6">
    <source>
        <dbReference type="EMBL" id="MBP2185793.1"/>
    </source>
</evidence>
<dbReference type="RefSeq" id="WP_209668634.1">
    <property type="nucleotide sequence ID" value="NZ_JAGGMS010000001.1"/>
</dbReference>